<dbReference type="Proteomes" id="UP000735874">
    <property type="component" value="Unassembled WGS sequence"/>
</dbReference>
<dbReference type="EMBL" id="RCML01000034">
    <property type="protein sequence ID" value="KAG2996612.1"/>
    <property type="molecule type" value="Genomic_DNA"/>
</dbReference>
<evidence type="ECO:0000313" key="2">
    <source>
        <dbReference type="EMBL" id="KAG2996612.1"/>
    </source>
</evidence>
<dbReference type="EMBL" id="RCMG01000003">
    <property type="protein sequence ID" value="KAG2869234.1"/>
    <property type="molecule type" value="Genomic_DNA"/>
</dbReference>
<evidence type="ECO:0000313" key="3">
    <source>
        <dbReference type="Proteomes" id="UP000697107"/>
    </source>
</evidence>
<name>A0A8T1GGU6_9STRA</name>
<protein>
    <submittedName>
        <fullName evidence="2">Uncharacterized protein</fullName>
    </submittedName>
</protein>
<reference evidence="2" key="1">
    <citation type="submission" date="2018-10" db="EMBL/GenBank/DDBJ databases">
        <title>Effector identification in a new, highly contiguous assembly of the strawberry crown rot pathogen Phytophthora cactorum.</title>
        <authorList>
            <person name="Armitage A.D."/>
            <person name="Nellist C.F."/>
            <person name="Bates H."/>
            <person name="Vickerstaff R.J."/>
            <person name="Harrison R.J."/>
        </authorList>
    </citation>
    <scope>NUCLEOTIDE SEQUENCE</scope>
    <source>
        <strain evidence="1">15-7</strain>
        <strain evidence="2">P415</strain>
    </source>
</reference>
<comment type="caution">
    <text evidence="2">The sequence shown here is derived from an EMBL/GenBank/DDBJ whole genome shotgun (WGS) entry which is preliminary data.</text>
</comment>
<dbReference type="Proteomes" id="UP000697107">
    <property type="component" value="Unassembled WGS sequence"/>
</dbReference>
<gene>
    <name evidence="1" type="ORF">PC113_g253</name>
    <name evidence="2" type="ORF">PC118_g2339</name>
</gene>
<organism evidence="2 3">
    <name type="scientific">Phytophthora cactorum</name>
    <dbReference type="NCBI Taxonomy" id="29920"/>
    <lineage>
        <taxon>Eukaryota</taxon>
        <taxon>Sar</taxon>
        <taxon>Stramenopiles</taxon>
        <taxon>Oomycota</taxon>
        <taxon>Peronosporomycetes</taxon>
        <taxon>Peronosporales</taxon>
        <taxon>Peronosporaceae</taxon>
        <taxon>Phytophthora</taxon>
    </lineage>
</organism>
<proteinExistence type="predicted"/>
<dbReference type="AlphaFoldDB" id="A0A8T1GGU6"/>
<sequence>MTGSEKRSILQAYAEYEQFEQNENIHRERRELAV</sequence>
<feature type="non-terminal residue" evidence="2">
    <location>
        <position position="1"/>
    </location>
</feature>
<accession>A0A8T1GGU6</accession>
<evidence type="ECO:0000313" key="1">
    <source>
        <dbReference type="EMBL" id="KAG2869234.1"/>
    </source>
</evidence>